<dbReference type="InterPro" id="IPR018392">
    <property type="entry name" value="LysM"/>
</dbReference>
<sequence>MALTKAKIIVEGGSRQEIEVLFNPKEYQLESSNKFAWQTIPGLNAPIAQFVSGEATTLSMDLFFDSYEKGTDVRAHTSKVVKLLDVDKDLHAPPPCRFVWGSLNFKGIVEKVSQKFTMFLDSGIPVRATLHVTFKAVMSMKEQFQHIPRQSADRTKQKLFNQGDQLWMIAAQEYENPGLWREIAKANKIDNPRYIEAGRRLIVPRLE</sequence>
<dbReference type="EMBL" id="JNVM01000006">
    <property type="protein sequence ID" value="KEQ26405.1"/>
    <property type="molecule type" value="Genomic_DNA"/>
</dbReference>
<gene>
    <name evidence="2" type="ORF">ET33_31600</name>
</gene>
<dbReference type="Pfam" id="PF19266">
    <property type="entry name" value="CIS_tube"/>
    <property type="match status" value="1"/>
</dbReference>
<keyword evidence="3" id="KW-1185">Reference proteome</keyword>
<accession>A0A081P6T2</accession>
<dbReference type="CDD" id="cd00118">
    <property type="entry name" value="LysM"/>
    <property type="match status" value="1"/>
</dbReference>
<protein>
    <submittedName>
        <fullName evidence="2">Peptidoglycan-binding protein</fullName>
    </submittedName>
</protein>
<dbReference type="Gene3D" id="3.10.350.10">
    <property type="entry name" value="LysM domain"/>
    <property type="match status" value="1"/>
</dbReference>
<dbReference type="OrthoDB" id="9815939at2"/>
<comment type="caution">
    <text evidence="2">The sequence shown here is derived from an EMBL/GenBank/DDBJ whole genome shotgun (WGS) entry which is preliminary data.</text>
</comment>
<reference evidence="2 3" key="1">
    <citation type="submission" date="2014-06" db="EMBL/GenBank/DDBJ databases">
        <title>Draft genome sequence of Paenibacillus sp. MSt1.</title>
        <authorList>
            <person name="Aw Y.K."/>
            <person name="Ong K.S."/>
            <person name="Gan H.M."/>
            <person name="Lee S.M."/>
        </authorList>
    </citation>
    <scope>NUCLEOTIDE SEQUENCE [LARGE SCALE GENOMIC DNA]</scope>
    <source>
        <strain evidence="2 3">MSt1</strain>
    </source>
</reference>
<dbReference type="InterPro" id="IPR036779">
    <property type="entry name" value="LysM_dom_sf"/>
</dbReference>
<dbReference type="Proteomes" id="UP000028123">
    <property type="component" value="Unassembled WGS sequence"/>
</dbReference>
<organism evidence="2 3">
    <name type="scientific">Paenibacillus tyrfis</name>
    <dbReference type="NCBI Taxonomy" id="1501230"/>
    <lineage>
        <taxon>Bacteria</taxon>
        <taxon>Bacillati</taxon>
        <taxon>Bacillota</taxon>
        <taxon>Bacilli</taxon>
        <taxon>Bacillales</taxon>
        <taxon>Paenibacillaceae</taxon>
        <taxon>Paenibacillus</taxon>
    </lineage>
</organism>
<evidence type="ECO:0000313" key="3">
    <source>
        <dbReference type="Proteomes" id="UP000028123"/>
    </source>
</evidence>
<evidence type="ECO:0000259" key="1">
    <source>
        <dbReference type="PROSITE" id="PS51782"/>
    </source>
</evidence>
<proteinExistence type="predicted"/>
<name>A0A081P6T2_9BACL</name>
<dbReference type="RefSeq" id="WP_036678866.1">
    <property type="nucleotide sequence ID" value="NZ_JNVM01000006.1"/>
</dbReference>
<dbReference type="PROSITE" id="PS51782">
    <property type="entry name" value="LYSM"/>
    <property type="match status" value="1"/>
</dbReference>
<dbReference type="eggNOG" id="COG1652">
    <property type="taxonomic scope" value="Bacteria"/>
</dbReference>
<dbReference type="AlphaFoldDB" id="A0A081P6T2"/>
<dbReference type="InterPro" id="IPR045361">
    <property type="entry name" value="CIS_tube_prot_N"/>
</dbReference>
<evidence type="ECO:0000313" key="2">
    <source>
        <dbReference type="EMBL" id="KEQ26405.1"/>
    </source>
</evidence>
<dbReference type="Pfam" id="PF01476">
    <property type="entry name" value="LysM"/>
    <property type="match status" value="1"/>
</dbReference>
<feature type="domain" description="LysM" evidence="1">
    <location>
        <begin position="156"/>
        <end position="203"/>
    </location>
</feature>